<name>L8WBL4_THACA</name>
<proteinExistence type="predicted"/>
<gene>
    <name evidence="2" type="ORF">AG1IA_10399</name>
</gene>
<protein>
    <submittedName>
        <fullName evidence="2">Uncharacterized protein</fullName>
    </submittedName>
</protein>
<reference evidence="2 3" key="1">
    <citation type="journal article" date="2013" name="Nat. Commun.">
        <title>The evolution and pathogenic mechanisms of the rice sheath blight pathogen.</title>
        <authorList>
            <person name="Zheng A."/>
            <person name="Lin R."/>
            <person name="Xu L."/>
            <person name="Qin P."/>
            <person name="Tang C."/>
            <person name="Ai P."/>
            <person name="Zhang D."/>
            <person name="Liu Y."/>
            <person name="Sun Z."/>
            <person name="Feng H."/>
            <person name="Wang Y."/>
            <person name="Chen Y."/>
            <person name="Liang X."/>
            <person name="Fu R."/>
            <person name="Li Q."/>
            <person name="Zhang J."/>
            <person name="Yu X."/>
            <person name="Xie Z."/>
            <person name="Ding L."/>
            <person name="Guan P."/>
            <person name="Tang J."/>
            <person name="Liang Y."/>
            <person name="Wang S."/>
            <person name="Deng Q."/>
            <person name="Li S."/>
            <person name="Zhu J."/>
            <person name="Wang L."/>
            <person name="Liu H."/>
            <person name="Li P."/>
        </authorList>
    </citation>
    <scope>NUCLEOTIDE SEQUENCE [LARGE SCALE GENOMIC DNA]</scope>
    <source>
        <strain evidence="3">AG-1 IA</strain>
    </source>
</reference>
<accession>L8WBL4</accession>
<dbReference type="OrthoDB" id="10462341at2759"/>
<evidence type="ECO:0000313" key="3">
    <source>
        <dbReference type="Proteomes" id="UP000011668"/>
    </source>
</evidence>
<sequence length="106" mass="11633">MSRRLRSRCNYDASKVPTAPKRRANKRMAPKTANRVEPETSNKTTDEQAIVPARRVQLTFGTMPQGAREPGNLCQHQGSQVISLGLYGPHATSPTYLEGVELAVAN</sequence>
<dbReference type="Proteomes" id="UP000011668">
    <property type="component" value="Unassembled WGS sequence"/>
</dbReference>
<organism evidence="2 3">
    <name type="scientific">Thanatephorus cucumeris (strain AG1-IA)</name>
    <name type="common">Rice sheath blight fungus</name>
    <name type="synonym">Rhizoctonia solani</name>
    <dbReference type="NCBI Taxonomy" id="983506"/>
    <lineage>
        <taxon>Eukaryota</taxon>
        <taxon>Fungi</taxon>
        <taxon>Dikarya</taxon>
        <taxon>Basidiomycota</taxon>
        <taxon>Agaricomycotina</taxon>
        <taxon>Agaricomycetes</taxon>
        <taxon>Cantharellales</taxon>
        <taxon>Ceratobasidiaceae</taxon>
        <taxon>Rhizoctonia</taxon>
        <taxon>Rhizoctonia solani AG-1</taxon>
    </lineage>
</organism>
<dbReference type="AlphaFoldDB" id="L8WBL4"/>
<comment type="caution">
    <text evidence="2">The sequence shown here is derived from an EMBL/GenBank/DDBJ whole genome shotgun (WGS) entry which is preliminary data.</text>
</comment>
<evidence type="ECO:0000313" key="2">
    <source>
        <dbReference type="EMBL" id="ELU35571.1"/>
    </source>
</evidence>
<feature type="compositionally biased region" description="Basic residues" evidence="1">
    <location>
        <begin position="20"/>
        <end position="29"/>
    </location>
</feature>
<feature type="compositionally biased region" description="Basic and acidic residues" evidence="1">
    <location>
        <begin position="34"/>
        <end position="46"/>
    </location>
</feature>
<keyword evidence="3" id="KW-1185">Reference proteome</keyword>
<feature type="region of interest" description="Disordered" evidence="1">
    <location>
        <begin position="1"/>
        <end position="46"/>
    </location>
</feature>
<evidence type="ECO:0000256" key="1">
    <source>
        <dbReference type="SAM" id="MobiDB-lite"/>
    </source>
</evidence>
<dbReference type="EMBL" id="AFRT01006086">
    <property type="protein sequence ID" value="ELU35571.1"/>
    <property type="molecule type" value="Genomic_DNA"/>
</dbReference>
<dbReference type="HOGENOM" id="CLU_2224974_0_0_1"/>